<evidence type="ECO:0000313" key="3">
    <source>
        <dbReference type="Proteomes" id="UP001519287"/>
    </source>
</evidence>
<organism evidence="2 3">
    <name type="scientific">Paenibacillus eucommiae</name>
    <dbReference type="NCBI Taxonomy" id="1355755"/>
    <lineage>
        <taxon>Bacteria</taxon>
        <taxon>Bacillati</taxon>
        <taxon>Bacillota</taxon>
        <taxon>Bacilli</taxon>
        <taxon>Bacillales</taxon>
        <taxon>Paenibacillaceae</taxon>
        <taxon>Paenibacillus</taxon>
    </lineage>
</organism>
<reference evidence="2 3" key="1">
    <citation type="submission" date="2021-03" db="EMBL/GenBank/DDBJ databases">
        <title>Genomic Encyclopedia of Type Strains, Phase IV (KMG-IV): sequencing the most valuable type-strain genomes for metagenomic binning, comparative biology and taxonomic classification.</title>
        <authorList>
            <person name="Goeker M."/>
        </authorList>
    </citation>
    <scope>NUCLEOTIDE SEQUENCE [LARGE SCALE GENOMIC DNA]</scope>
    <source>
        <strain evidence="2 3">DSM 26048</strain>
    </source>
</reference>
<evidence type="ECO:0000259" key="1">
    <source>
        <dbReference type="Pfam" id="PF22823"/>
    </source>
</evidence>
<dbReference type="InterPro" id="IPR055008">
    <property type="entry name" value="MrpR_C_cat"/>
</dbReference>
<sequence length="158" mass="18316">MTKGLIEKLLFVESQCINHQDALIIRLLLEGLEVHEIVYLKKDSLDMTNKILTVKDASGVKSRFVVSSRCAMLFKRAINQSHYFIDNGSNQSELRESKYAIKVTMNDYLANESMIQEMDSVVLRTIYNRIRNLAERFNMPEITYVTTVRVESDNRIYA</sequence>
<gene>
    <name evidence="2" type="ORF">J2Z66_001631</name>
</gene>
<keyword evidence="3" id="KW-1185">Reference proteome</keyword>
<accession>A0ABS4IR33</accession>
<dbReference type="EMBL" id="JAGGLB010000003">
    <property type="protein sequence ID" value="MBP1990033.1"/>
    <property type="molecule type" value="Genomic_DNA"/>
</dbReference>
<dbReference type="Proteomes" id="UP001519287">
    <property type="component" value="Unassembled WGS sequence"/>
</dbReference>
<feature type="domain" description="MrpR C-terminal catalytic" evidence="1">
    <location>
        <begin position="11"/>
        <end position="157"/>
    </location>
</feature>
<dbReference type="Pfam" id="PF22823">
    <property type="entry name" value="MrpR_C_cat"/>
    <property type="match status" value="1"/>
</dbReference>
<dbReference type="RefSeq" id="WP_209970791.1">
    <property type="nucleotide sequence ID" value="NZ_JAGGLB010000003.1"/>
</dbReference>
<protein>
    <submittedName>
        <fullName evidence="2">Site-specific recombinase XerD</fullName>
    </submittedName>
</protein>
<evidence type="ECO:0000313" key="2">
    <source>
        <dbReference type="EMBL" id="MBP1990033.1"/>
    </source>
</evidence>
<proteinExistence type="predicted"/>
<name>A0ABS4IR33_9BACL</name>
<comment type="caution">
    <text evidence="2">The sequence shown here is derived from an EMBL/GenBank/DDBJ whole genome shotgun (WGS) entry which is preliminary data.</text>
</comment>